<evidence type="ECO:0000256" key="1">
    <source>
        <dbReference type="SAM" id="Phobius"/>
    </source>
</evidence>
<keyword evidence="1" id="KW-0472">Membrane</keyword>
<protein>
    <recommendedName>
        <fullName evidence="4">Bypass of forespore C C-terminal domain-containing protein</fullName>
    </recommendedName>
</protein>
<keyword evidence="1" id="KW-0812">Transmembrane</keyword>
<gene>
    <name evidence="2" type="ORF">FYJ33_00015</name>
</gene>
<evidence type="ECO:0008006" key="4">
    <source>
        <dbReference type="Google" id="ProtNLM"/>
    </source>
</evidence>
<dbReference type="AlphaFoldDB" id="A0A7X2MVG5"/>
<sequence>MYKVWKCGNNHNRGDVMITNKKKLFVISLIAVAFLFTFVISYEVSYRIVTKNNKNTASSKVEKINLSDDTVVVLKSKKDSGYITDKIYTVKELKNIYKLKSNITEDDLKNLFGKQDYNISENTQVRLVFNKNSNSFIPNKYYIGEKNGYLAIYKSNDKGELFIENESSDIYVNQKKVDTLDDISKRKIKNFEKYYDTKDEAEEEITEYL</sequence>
<evidence type="ECO:0000313" key="2">
    <source>
        <dbReference type="EMBL" id="MSR89833.1"/>
    </source>
</evidence>
<accession>A0A7X2MVG5</accession>
<reference evidence="2 3" key="1">
    <citation type="submission" date="2019-08" db="EMBL/GenBank/DDBJ databases">
        <title>In-depth cultivation of the pig gut microbiome towards novel bacterial diversity and tailored functional studies.</title>
        <authorList>
            <person name="Wylensek D."/>
            <person name="Hitch T.C.A."/>
            <person name="Clavel T."/>
        </authorList>
    </citation>
    <scope>NUCLEOTIDE SEQUENCE [LARGE SCALE GENOMIC DNA]</scope>
    <source>
        <strain evidence="2 3">WCA-383-APC-5B</strain>
    </source>
</reference>
<dbReference type="Proteomes" id="UP000460287">
    <property type="component" value="Unassembled WGS sequence"/>
</dbReference>
<evidence type="ECO:0000313" key="3">
    <source>
        <dbReference type="Proteomes" id="UP000460287"/>
    </source>
</evidence>
<comment type="caution">
    <text evidence="2">The sequence shown here is derived from an EMBL/GenBank/DDBJ whole genome shotgun (WGS) entry which is preliminary data.</text>
</comment>
<feature type="transmembrane region" description="Helical" evidence="1">
    <location>
        <begin position="24"/>
        <end position="44"/>
    </location>
</feature>
<keyword evidence="1" id="KW-1133">Transmembrane helix</keyword>
<dbReference type="EMBL" id="VULX01000001">
    <property type="protein sequence ID" value="MSR89833.1"/>
    <property type="molecule type" value="Genomic_DNA"/>
</dbReference>
<name>A0A7X2MVG5_9CLOT</name>
<keyword evidence="3" id="KW-1185">Reference proteome</keyword>
<organism evidence="2 3">
    <name type="scientific">Inconstantimicrobium porci</name>
    <dbReference type="NCBI Taxonomy" id="2652291"/>
    <lineage>
        <taxon>Bacteria</taxon>
        <taxon>Bacillati</taxon>
        <taxon>Bacillota</taxon>
        <taxon>Clostridia</taxon>
        <taxon>Eubacteriales</taxon>
        <taxon>Clostridiaceae</taxon>
        <taxon>Inconstantimicrobium</taxon>
    </lineage>
</organism>
<proteinExistence type="predicted"/>